<dbReference type="EMBL" id="JARZAK010000011">
    <property type="protein sequence ID" value="MDY7259282.1"/>
    <property type="molecule type" value="Genomic_DNA"/>
</dbReference>
<dbReference type="Gene3D" id="3.20.20.490">
    <property type="entry name" value="GxGYxYP glycoside hydrolase, C-terminal domain"/>
    <property type="match status" value="1"/>
</dbReference>
<dbReference type="GO" id="GO:0016787">
    <property type="term" value="F:hydrolase activity"/>
    <property type="evidence" value="ECO:0007669"/>
    <property type="project" value="UniProtKB-KW"/>
</dbReference>
<name>A0ABU5HUN5_9BACE</name>
<dbReference type="PANTHER" id="PTHR37321:SF1">
    <property type="entry name" value="EXPORTED PROTEIN"/>
    <property type="match status" value="1"/>
</dbReference>
<evidence type="ECO:0000313" key="5">
    <source>
        <dbReference type="Proteomes" id="UP001292913"/>
    </source>
</evidence>
<dbReference type="Pfam" id="PF20957">
    <property type="entry name" value="GxGYxYP_N_2nd"/>
    <property type="match status" value="1"/>
</dbReference>
<evidence type="ECO:0000313" key="4">
    <source>
        <dbReference type="EMBL" id="MDY7259282.1"/>
    </source>
</evidence>
<keyword evidence="5" id="KW-1185">Reference proteome</keyword>
<evidence type="ECO:0000259" key="2">
    <source>
        <dbReference type="Pfam" id="PF20957"/>
    </source>
</evidence>
<dbReference type="PANTHER" id="PTHR37321">
    <property type="entry name" value="EXPORTED PROTEIN-RELATED"/>
    <property type="match status" value="1"/>
</dbReference>
<accession>A0ABU5HUN5</accession>
<protein>
    <submittedName>
        <fullName evidence="4">GxGYxYP family putative glycoside hydrolase</fullName>
    </submittedName>
</protein>
<keyword evidence="4" id="KW-0378">Hydrolase</keyword>
<gene>
    <name evidence="4" type="ORF">QHG74_16350</name>
</gene>
<dbReference type="Pfam" id="PF14323">
    <property type="entry name" value="GxGYxYP_C"/>
    <property type="match status" value="1"/>
</dbReference>
<feature type="domain" description="GxGYxYP putative glycoside hydrolase second N-terminal" evidence="2">
    <location>
        <begin position="228"/>
        <end position="297"/>
    </location>
</feature>
<evidence type="ECO:0000259" key="1">
    <source>
        <dbReference type="Pfam" id="PF14323"/>
    </source>
</evidence>
<evidence type="ECO:0000259" key="3">
    <source>
        <dbReference type="Pfam" id="PF20958"/>
    </source>
</evidence>
<comment type="caution">
    <text evidence="4">The sequence shown here is derived from an EMBL/GenBank/DDBJ whole genome shotgun (WGS) entry which is preliminary data.</text>
</comment>
<feature type="domain" description="GxGYxYP putative glycoside hydrolase third N-terminal" evidence="3">
    <location>
        <begin position="311"/>
        <end position="396"/>
    </location>
</feature>
<dbReference type="InterPro" id="IPR048310">
    <property type="entry name" value="GxGYxYP_N_2nd"/>
</dbReference>
<dbReference type="RefSeq" id="WP_321019665.1">
    <property type="nucleotide sequence ID" value="NZ_JARZAK010000011.1"/>
</dbReference>
<dbReference type="Pfam" id="PF20958">
    <property type="entry name" value="GxGYxYP_N_3rd"/>
    <property type="match status" value="1"/>
</dbReference>
<sequence>MNTINSLRFFLIVILTAMWSCSDKDCSGAVTEPINEVRAAQAKLVDDKAVVTWIDPYIKNIKNVIVKDLQTGQQESVAKGVQQAKFSITNNDQSKSYQFELKVETASGQLSQGITVRIVNNWAQKIHPLIDYNSQETPQSGLFFKNKPASELDVFDVRKDESLAKVVTSVMQGIVNQEFAKTYLIWEDQHLDQLNDAGCNYQLITAPQTNNPGFTAFYNKYKDVFNKLIVWSPDDQWTWCIAQMMAAQEHAIPVTEDLKNYIINDLGGWNKEIVDIRGRWTNKNDAYNWAIDNLAVNCHKTLCFSAGLRGDYVSSPWKIYDYAAASKGFVFWLNETNESDKTLMERIFNKIDYPVGSSVLGFGMNTIGDDLNLAINTHNLGFVVSDYYANASFWCSYPNKSFQQRRGIAGEVQPGKVYVSISLSDGDNIQYAANILYRIFKEGKRRGEVPVAVTMPAVLQELNPNLLEFFYKNMTQNDELTAGPSGMQFIFGDKYALSGKYDEWLALNKKWLSTAGFHTAHLWSTDNQANFKQYMEGSGLDLVMDGSSRTNAEGANCKYVNGTVRIDQGEQCSKEGDVYRALLSTSPSERRPIFKNIYILVSDYGVEAGKVVMYERLIKELEKLDRDYPNTYEYMLPMDLAATIKKYIQEGGIY</sequence>
<dbReference type="InterPro" id="IPR025832">
    <property type="entry name" value="GxGYxYP_C"/>
</dbReference>
<reference evidence="4 5" key="1">
    <citation type="submission" date="2023-04" db="EMBL/GenBank/DDBJ databases">
        <title>Bacteroides pacosi sp. nov., isolated from the fecal material of an alpaca.</title>
        <authorList>
            <person name="Miller S."/>
            <person name="Hendry M."/>
            <person name="King J."/>
            <person name="Sankaranarayanan K."/>
            <person name="Lawson P.A."/>
        </authorList>
    </citation>
    <scope>NUCLEOTIDE SEQUENCE [LARGE SCALE GENOMIC DNA]</scope>
    <source>
        <strain evidence="4 5">A2-P53</strain>
    </source>
</reference>
<dbReference type="Proteomes" id="UP001292913">
    <property type="component" value="Unassembled WGS sequence"/>
</dbReference>
<feature type="domain" description="GxGYxYP putative glycoside hydrolase C-terminal" evidence="1">
    <location>
        <begin position="416"/>
        <end position="549"/>
    </location>
</feature>
<dbReference type="InterPro" id="IPR048309">
    <property type="entry name" value="GxGYxYP_N_3rd"/>
</dbReference>
<organism evidence="4 5">
    <name type="scientific">Bacteroides vicugnae</name>
    <dbReference type="NCBI Taxonomy" id="3037989"/>
    <lineage>
        <taxon>Bacteria</taxon>
        <taxon>Pseudomonadati</taxon>
        <taxon>Bacteroidota</taxon>
        <taxon>Bacteroidia</taxon>
        <taxon>Bacteroidales</taxon>
        <taxon>Bacteroidaceae</taxon>
        <taxon>Bacteroides</taxon>
    </lineage>
</organism>
<dbReference type="InterPro" id="IPR038410">
    <property type="entry name" value="GxGYxYP_C_sf"/>
</dbReference>
<proteinExistence type="predicted"/>